<feature type="domain" description="NAD-dependent epimerase/dehydratase" evidence="1">
    <location>
        <begin position="3"/>
        <end position="93"/>
    </location>
</feature>
<dbReference type="PANTHER" id="PTHR12126:SF11">
    <property type="entry name" value="NADH DEHYDROGENASE [UBIQUINONE] 1 ALPHA SUBCOMPLEX SUBUNIT 9, MITOCHONDRIAL"/>
    <property type="match status" value="1"/>
</dbReference>
<dbReference type="Gene3D" id="3.40.50.720">
    <property type="entry name" value="NAD(P)-binding Rossmann-like Domain"/>
    <property type="match status" value="1"/>
</dbReference>
<dbReference type="EMBL" id="JACYXZ010000001">
    <property type="protein sequence ID" value="MBD8868584.1"/>
    <property type="molecule type" value="Genomic_DNA"/>
</dbReference>
<proteinExistence type="predicted"/>
<comment type="caution">
    <text evidence="2">The sequence shown here is derived from an EMBL/GenBank/DDBJ whole genome shotgun (WGS) entry which is preliminary data.</text>
</comment>
<dbReference type="RefSeq" id="WP_192140342.1">
    <property type="nucleotide sequence ID" value="NZ_JACYXZ010000001.1"/>
</dbReference>
<dbReference type="PANTHER" id="PTHR12126">
    <property type="entry name" value="NADH-UBIQUINONE OXIDOREDUCTASE 39 KDA SUBUNIT-RELATED"/>
    <property type="match status" value="1"/>
</dbReference>
<sequence length="249" mass="26411">MRIAVAGGTGVAGRHTVRALADAGHDVVVLARSHGVDLADGQGLDAALARVEVVVDTSNVPTLNRRAAVDFFTEVTSRLLAAETRHAVRHHVVLSIVGVDRVDTGYYAGKRKQEELVRTGDVPWSILRATQFHEFPGQLLDRGPSSVALLPRMRIQPVAAREVGEDLARIATGPPLGAAPELAGPEVHELVDLARQLAARRGRPRRVVGVPVPGRAGRAMASGALLPSGPATRGIQTYAEWLADADEGR</sequence>
<dbReference type="AlphaFoldDB" id="A0A927K1R3"/>
<dbReference type="InterPro" id="IPR051207">
    <property type="entry name" value="ComplexI_NDUFA9_subunit"/>
</dbReference>
<evidence type="ECO:0000313" key="3">
    <source>
        <dbReference type="Proteomes" id="UP000616839"/>
    </source>
</evidence>
<dbReference type="Proteomes" id="UP000616839">
    <property type="component" value="Unassembled WGS sequence"/>
</dbReference>
<dbReference type="SUPFAM" id="SSF51735">
    <property type="entry name" value="NAD(P)-binding Rossmann-fold domains"/>
    <property type="match status" value="1"/>
</dbReference>
<gene>
    <name evidence="2" type="ORF">IE331_03005</name>
</gene>
<dbReference type="InterPro" id="IPR036291">
    <property type="entry name" value="NAD(P)-bd_dom_sf"/>
</dbReference>
<accession>A0A927K1R3</accession>
<organism evidence="2 3">
    <name type="scientific">Nocardioides donggukensis</name>
    <dbReference type="NCBI Taxonomy" id="2774019"/>
    <lineage>
        <taxon>Bacteria</taxon>
        <taxon>Bacillati</taxon>
        <taxon>Actinomycetota</taxon>
        <taxon>Actinomycetes</taxon>
        <taxon>Propionibacteriales</taxon>
        <taxon>Nocardioidaceae</taxon>
        <taxon>Nocardioides</taxon>
    </lineage>
</organism>
<name>A0A927K1R3_9ACTN</name>
<dbReference type="GO" id="GO:0044877">
    <property type="term" value="F:protein-containing complex binding"/>
    <property type="evidence" value="ECO:0007669"/>
    <property type="project" value="TreeGrafter"/>
</dbReference>
<protein>
    <submittedName>
        <fullName evidence="2">NAD-dependent epimerase/dehydratase family protein</fullName>
    </submittedName>
</protein>
<dbReference type="Pfam" id="PF01370">
    <property type="entry name" value="Epimerase"/>
    <property type="match status" value="1"/>
</dbReference>
<keyword evidence="3" id="KW-1185">Reference proteome</keyword>
<evidence type="ECO:0000313" key="2">
    <source>
        <dbReference type="EMBL" id="MBD8868584.1"/>
    </source>
</evidence>
<evidence type="ECO:0000259" key="1">
    <source>
        <dbReference type="Pfam" id="PF01370"/>
    </source>
</evidence>
<reference evidence="2" key="1">
    <citation type="submission" date="2020-09" db="EMBL/GenBank/DDBJ databases">
        <title>Nocardioides sp. strain MJB4 16S ribosomal RNA gene Genome sequencing and assembly.</title>
        <authorList>
            <person name="Kim I."/>
        </authorList>
    </citation>
    <scope>NUCLEOTIDE SEQUENCE</scope>
    <source>
        <strain evidence="2">MJB4</strain>
    </source>
</reference>
<dbReference type="InterPro" id="IPR001509">
    <property type="entry name" value="Epimerase_deHydtase"/>
</dbReference>